<dbReference type="Gene3D" id="3.40.50.720">
    <property type="entry name" value="NAD(P)-binding Rossmann-like Domain"/>
    <property type="match status" value="1"/>
</dbReference>
<gene>
    <name evidence="5" type="ORF">BamMEX5DRAFT_2385</name>
</gene>
<evidence type="ECO:0000256" key="2">
    <source>
        <dbReference type="ARBA" id="ARBA00023002"/>
    </source>
</evidence>
<dbReference type="InterPro" id="IPR036291">
    <property type="entry name" value="NAD(P)-bd_dom_sf"/>
</dbReference>
<dbReference type="Proteomes" id="UP000004814">
    <property type="component" value="Unassembled WGS sequence"/>
</dbReference>
<sequence>MKLAGNTVFITGGASGIGRGIAEALHRKGNKVIISGRRQELLDEVVKANPGMDAVRLDVTSPGQIEQVAKELIAKYPDLNVVFNNAGIMPPDDVTGPLNDSQAVHLINTNLLGPVRVSAAFVEHLKKQPNAAIINTSSTVAFIPMVMFALYSATKAAIHSYTLSQRFALRDTSVHVLELAPPWVDTDLVQKSGDPRAMQVEPFVEEALKLLETATTEVVVEAARQFRNAVGPNEHGVVEQFNQFIIDNPLPLPTP</sequence>
<evidence type="ECO:0000256" key="3">
    <source>
        <dbReference type="RuleBase" id="RU000363"/>
    </source>
</evidence>
<evidence type="ECO:0000259" key="4">
    <source>
        <dbReference type="SMART" id="SM00822"/>
    </source>
</evidence>
<dbReference type="GO" id="GO:0016491">
    <property type="term" value="F:oxidoreductase activity"/>
    <property type="evidence" value="ECO:0007669"/>
    <property type="project" value="UniProtKB-KW"/>
</dbReference>
<name>B1T3L9_9BURK</name>
<evidence type="ECO:0000256" key="1">
    <source>
        <dbReference type="ARBA" id="ARBA00006484"/>
    </source>
</evidence>
<dbReference type="AlphaFoldDB" id="B1T3L9"/>
<dbReference type="PROSITE" id="PS00061">
    <property type="entry name" value="ADH_SHORT"/>
    <property type="match status" value="1"/>
</dbReference>
<dbReference type="InterPro" id="IPR020904">
    <property type="entry name" value="Sc_DH/Rdtase_CS"/>
</dbReference>
<dbReference type="PRINTS" id="PR00081">
    <property type="entry name" value="GDHRDH"/>
</dbReference>
<dbReference type="PANTHER" id="PTHR44169">
    <property type="entry name" value="NADPH-DEPENDENT 1-ACYLDIHYDROXYACETONE PHOSPHATE REDUCTASE"/>
    <property type="match status" value="1"/>
</dbReference>
<dbReference type="PATRIC" id="fig|396597.7.peg.5752"/>
<accession>B1T3L9</accession>
<dbReference type="SMART" id="SM00822">
    <property type="entry name" value="PKS_KR"/>
    <property type="match status" value="1"/>
</dbReference>
<evidence type="ECO:0000313" key="5">
    <source>
        <dbReference type="EMBL" id="EDT41842.1"/>
    </source>
</evidence>
<dbReference type="SUPFAM" id="SSF51735">
    <property type="entry name" value="NAD(P)-binding Rossmann-fold domains"/>
    <property type="match status" value="1"/>
</dbReference>
<keyword evidence="2" id="KW-0560">Oxidoreductase</keyword>
<dbReference type="EMBL" id="ABLK01000060">
    <property type="protein sequence ID" value="EDT41842.1"/>
    <property type="molecule type" value="Genomic_DNA"/>
</dbReference>
<comment type="similarity">
    <text evidence="1 3">Belongs to the short-chain dehydrogenases/reductases (SDR) family.</text>
</comment>
<protein>
    <submittedName>
        <fullName evidence="5">Short-chain dehydrogenase/reductase SDR</fullName>
    </submittedName>
</protein>
<evidence type="ECO:0000313" key="6">
    <source>
        <dbReference type="Proteomes" id="UP000004814"/>
    </source>
</evidence>
<comment type="caution">
    <text evidence="5">The sequence shown here is derived from an EMBL/GenBank/DDBJ whole genome shotgun (WGS) entry which is preliminary data.</text>
</comment>
<feature type="domain" description="Ketoreductase" evidence="4">
    <location>
        <begin position="6"/>
        <end position="186"/>
    </location>
</feature>
<dbReference type="Pfam" id="PF00106">
    <property type="entry name" value="adh_short"/>
    <property type="match status" value="1"/>
</dbReference>
<dbReference type="InterPro" id="IPR057326">
    <property type="entry name" value="KR_dom"/>
</dbReference>
<organism evidence="5 6">
    <name type="scientific">Burkholderia ambifaria MEX-5</name>
    <dbReference type="NCBI Taxonomy" id="396597"/>
    <lineage>
        <taxon>Bacteria</taxon>
        <taxon>Pseudomonadati</taxon>
        <taxon>Pseudomonadota</taxon>
        <taxon>Betaproteobacteria</taxon>
        <taxon>Burkholderiales</taxon>
        <taxon>Burkholderiaceae</taxon>
        <taxon>Burkholderia</taxon>
        <taxon>Burkholderia cepacia complex</taxon>
    </lineage>
</organism>
<reference evidence="5 6" key="1">
    <citation type="submission" date="2008-03" db="EMBL/GenBank/DDBJ databases">
        <title>Sequencing of the draft genome and assembly of Burkholderia ambifaria MEX-5.</title>
        <authorList>
            <consortium name="US DOE Joint Genome Institute (JGI-PGF)"/>
            <person name="Copeland A."/>
            <person name="Lucas S."/>
            <person name="Lapidus A."/>
            <person name="Glavina del Rio T."/>
            <person name="Dalin E."/>
            <person name="Tice H."/>
            <person name="Bruce D."/>
            <person name="Goodwin L."/>
            <person name="Pitluck S."/>
            <person name="Larimer F."/>
            <person name="Land M.L."/>
            <person name="Hauser L."/>
            <person name="Tiedje J."/>
            <person name="Richardson P."/>
        </authorList>
    </citation>
    <scope>NUCLEOTIDE SEQUENCE [LARGE SCALE GENOMIC DNA]</scope>
    <source>
        <strain evidence="5 6">MEX-5</strain>
    </source>
</reference>
<dbReference type="RefSeq" id="WP_006758333.1">
    <property type="nucleotide sequence ID" value="NZ_ABLK01000060.1"/>
</dbReference>
<dbReference type="InterPro" id="IPR002347">
    <property type="entry name" value="SDR_fam"/>
</dbReference>
<dbReference type="PRINTS" id="PR00080">
    <property type="entry name" value="SDRFAMILY"/>
</dbReference>
<proteinExistence type="inferred from homology"/>
<dbReference type="PANTHER" id="PTHR44169:SF6">
    <property type="entry name" value="NADPH-DEPENDENT 1-ACYLDIHYDROXYACETONE PHOSPHATE REDUCTASE"/>
    <property type="match status" value="1"/>
</dbReference>